<sequence>MEEKIRFQMRISPETDQKVKAAIPLANCQSQNEFVEQALLHYCGCLQAAEAACILAPELAATLRMTVRDSETHTCRLLFKLAVEVDILMHVLASGMEIDPAVLDKLRVRCVQEVKSTNGGVSFKDAVNYQNGL</sequence>
<evidence type="ECO:0000313" key="2">
    <source>
        <dbReference type="Proteomes" id="UP000095765"/>
    </source>
</evidence>
<proteinExistence type="predicted"/>
<dbReference type="RefSeq" id="WP_024731084.1">
    <property type="nucleotide sequence ID" value="NZ_CABIWA010000002.1"/>
</dbReference>
<dbReference type="AlphaFoldDB" id="A0A174LJB4"/>
<reference evidence="1 2" key="1">
    <citation type="submission" date="2015-09" db="EMBL/GenBank/DDBJ databases">
        <authorList>
            <consortium name="Pathogen Informatics"/>
        </authorList>
    </citation>
    <scope>NUCLEOTIDE SEQUENCE [LARGE SCALE GENOMIC DNA]</scope>
    <source>
        <strain evidence="1 2">2789STDY5834939</strain>
    </source>
</reference>
<dbReference type="EMBL" id="CZBE01000001">
    <property type="protein sequence ID" value="CUP22971.1"/>
    <property type="molecule type" value="Genomic_DNA"/>
</dbReference>
<accession>A0A174LJB4</accession>
<protein>
    <submittedName>
        <fullName evidence="1">Uncharacterized protein</fullName>
    </submittedName>
</protein>
<dbReference type="GeneID" id="72463289"/>
<dbReference type="OrthoDB" id="1734420at2"/>
<evidence type="ECO:0000313" key="1">
    <source>
        <dbReference type="EMBL" id="CUP22971.1"/>
    </source>
</evidence>
<dbReference type="Proteomes" id="UP000095765">
    <property type="component" value="Unassembled WGS sequence"/>
</dbReference>
<name>A0A174LJB4_9FIRM</name>
<gene>
    <name evidence="1" type="ORF">ERS852551_00165</name>
</gene>
<organism evidence="1 2">
    <name type="scientific">Anaerotruncus colihominis</name>
    <dbReference type="NCBI Taxonomy" id="169435"/>
    <lineage>
        <taxon>Bacteria</taxon>
        <taxon>Bacillati</taxon>
        <taxon>Bacillota</taxon>
        <taxon>Clostridia</taxon>
        <taxon>Eubacteriales</taxon>
        <taxon>Oscillospiraceae</taxon>
        <taxon>Anaerotruncus</taxon>
    </lineage>
</organism>